<reference evidence="1" key="2">
    <citation type="journal article" date="2015" name="Data Brief">
        <title>Shoot transcriptome of the giant reed, Arundo donax.</title>
        <authorList>
            <person name="Barrero R.A."/>
            <person name="Guerrero F.D."/>
            <person name="Moolhuijzen P."/>
            <person name="Goolsby J.A."/>
            <person name="Tidwell J."/>
            <person name="Bellgard S.E."/>
            <person name="Bellgard M.I."/>
        </authorList>
    </citation>
    <scope>NUCLEOTIDE SEQUENCE</scope>
    <source>
        <tissue evidence="1">Shoot tissue taken approximately 20 cm above the soil surface</tissue>
    </source>
</reference>
<accession>A0A0A8Z417</accession>
<evidence type="ECO:0000313" key="1">
    <source>
        <dbReference type="EMBL" id="JAD33551.1"/>
    </source>
</evidence>
<organism evidence="1">
    <name type="scientific">Arundo donax</name>
    <name type="common">Giant reed</name>
    <name type="synonym">Donax arundinaceus</name>
    <dbReference type="NCBI Taxonomy" id="35708"/>
    <lineage>
        <taxon>Eukaryota</taxon>
        <taxon>Viridiplantae</taxon>
        <taxon>Streptophyta</taxon>
        <taxon>Embryophyta</taxon>
        <taxon>Tracheophyta</taxon>
        <taxon>Spermatophyta</taxon>
        <taxon>Magnoliopsida</taxon>
        <taxon>Liliopsida</taxon>
        <taxon>Poales</taxon>
        <taxon>Poaceae</taxon>
        <taxon>PACMAD clade</taxon>
        <taxon>Arundinoideae</taxon>
        <taxon>Arundineae</taxon>
        <taxon>Arundo</taxon>
    </lineage>
</organism>
<protein>
    <submittedName>
        <fullName evidence="1">Uncharacterized protein</fullName>
    </submittedName>
</protein>
<sequence>MIHPMSQPTVKEWHCPS</sequence>
<reference evidence="1" key="1">
    <citation type="submission" date="2014-09" db="EMBL/GenBank/DDBJ databases">
        <authorList>
            <person name="Magalhaes I.L.F."/>
            <person name="Oliveira U."/>
            <person name="Santos F.R."/>
            <person name="Vidigal T.H.D.A."/>
            <person name="Brescovit A.D."/>
            <person name="Santos A.J."/>
        </authorList>
    </citation>
    <scope>NUCLEOTIDE SEQUENCE</scope>
    <source>
        <tissue evidence="1">Shoot tissue taken approximately 20 cm above the soil surface</tissue>
    </source>
</reference>
<dbReference type="AlphaFoldDB" id="A0A0A8Z417"/>
<name>A0A0A8Z417_ARUDO</name>
<proteinExistence type="predicted"/>
<dbReference type="EMBL" id="GBRH01264344">
    <property type="protein sequence ID" value="JAD33551.1"/>
    <property type="molecule type" value="Transcribed_RNA"/>
</dbReference>